<evidence type="ECO:0000313" key="2">
    <source>
        <dbReference type="Proteomes" id="UP001432027"/>
    </source>
</evidence>
<gene>
    <name evidence="1" type="ORF">PENTCL1PPCAC_7908</name>
</gene>
<protein>
    <submittedName>
        <fullName evidence="1">Uncharacterized protein</fullName>
    </submittedName>
</protein>
<feature type="non-terminal residue" evidence="1">
    <location>
        <position position="1"/>
    </location>
</feature>
<keyword evidence="2" id="KW-1185">Reference proteome</keyword>
<name>A0AAV5SUH2_9BILA</name>
<comment type="caution">
    <text evidence="1">The sequence shown here is derived from an EMBL/GenBank/DDBJ whole genome shotgun (WGS) entry which is preliminary data.</text>
</comment>
<reference evidence="1" key="1">
    <citation type="submission" date="2023-10" db="EMBL/GenBank/DDBJ databases">
        <title>Genome assembly of Pristionchus species.</title>
        <authorList>
            <person name="Yoshida K."/>
            <person name="Sommer R.J."/>
        </authorList>
    </citation>
    <scope>NUCLEOTIDE SEQUENCE</scope>
    <source>
        <strain evidence="1">RS0144</strain>
    </source>
</reference>
<dbReference type="EMBL" id="BTSX01000002">
    <property type="protein sequence ID" value="GMS85733.1"/>
    <property type="molecule type" value="Genomic_DNA"/>
</dbReference>
<proteinExistence type="predicted"/>
<sequence length="91" mass="10162">LILFLSLCVSLTSSVPISYHPDRVIGLPGAPLEPEFPMYSGFLKASSDGNSSLFYRFIRPMVGTSTLTRNSFRGNGKRELQGFRHWKSSVH</sequence>
<organism evidence="1 2">
    <name type="scientific">Pristionchus entomophagus</name>
    <dbReference type="NCBI Taxonomy" id="358040"/>
    <lineage>
        <taxon>Eukaryota</taxon>
        <taxon>Metazoa</taxon>
        <taxon>Ecdysozoa</taxon>
        <taxon>Nematoda</taxon>
        <taxon>Chromadorea</taxon>
        <taxon>Rhabditida</taxon>
        <taxon>Rhabditina</taxon>
        <taxon>Diplogasteromorpha</taxon>
        <taxon>Diplogasteroidea</taxon>
        <taxon>Neodiplogasteridae</taxon>
        <taxon>Pristionchus</taxon>
    </lineage>
</organism>
<dbReference type="AlphaFoldDB" id="A0AAV5SUH2"/>
<accession>A0AAV5SUH2</accession>
<dbReference type="Proteomes" id="UP001432027">
    <property type="component" value="Unassembled WGS sequence"/>
</dbReference>
<evidence type="ECO:0000313" key="1">
    <source>
        <dbReference type="EMBL" id="GMS85733.1"/>
    </source>
</evidence>